<accession>A0A9D5BKI3</accession>
<dbReference type="Gramene" id="Psat01G0356200-T1">
    <property type="protein sequence ID" value="KAI5445373.1"/>
    <property type="gene ID" value="KIW84_013562"/>
</dbReference>
<dbReference type="Gene3D" id="2.40.70.10">
    <property type="entry name" value="Acid Proteases"/>
    <property type="match status" value="1"/>
</dbReference>
<proteinExistence type="predicted"/>
<dbReference type="PANTHER" id="PTHR32108">
    <property type="entry name" value="DNA-DIRECTED RNA POLYMERASE SUBUNIT ALPHA"/>
    <property type="match status" value="1"/>
</dbReference>
<dbReference type="InterPro" id="IPR001969">
    <property type="entry name" value="Aspartic_peptidase_AS"/>
</dbReference>
<reference evidence="2 3" key="1">
    <citation type="journal article" date="2022" name="Nat. Genet.">
        <title>Improved pea reference genome and pan-genome highlight genomic features and evolutionary characteristics.</title>
        <authorList>
            <person name="Yang T."/>
            <person name="Liu R."/>
            <person name="Luo Y."/>
            <person name="Hu S."/>
            <person name="Wang D."/>
            <person name="Wang C."/>
            <person name="Pandey M.K."/>
            <person name="Ge S."/>
            <person name="Xu Q."/>
            <person name="Li N."/>
            <person name="Li G."/>
            <person name="Huang Y."/>
            <person name="Saxena R.K."/>
            <person name="Ji Y."/>
            <person name="Li M."/>
            <person name="Yan X."/>
            <person name="He Y."/>
            <person name="Liu Y."/>
            <person name="Wang X."/>
            <person name="Xiang C."/>
            <person name="Varshney R.K."/>
            <person name="Ding H."/>
            <person name="Gao S."/>
            <person name="Zong X."/>
        </authorList>
    </citation>
    <scope>NUCLEOTIDE SEQUENCE [LARGE SCALE GENOMIC DNA]</scope>
    <source>
        <strain evidence="2 3">cv. Zhongwan 6</strain>
    </source>
</reference>
<dbReference type="AlphaFoldDB" id="A0A9D5BKI3"/>
<name>A0A9D5BKI3_PEA</name>
<dbReference type="EMBL" id="JAMSHJ010000001">
    <property type="protein sequence ID" value="KAI5445373.1"/>
    <property type="molecule type" value="Genomic_DNA"/>
</dbReference>
<dbReference type="GO" id="GO:0004190">
    <property type="term" value="F:aspartic-type endopeptidase activity"/>
    <property type="evidence" value="ECO:0007669"/>
    <property type="project" value="InterPro"/>
</dbReference>
<dbReference type="PROSITE" id="PS00141">
    <property type="entry name" value="ASP_PROTEASE"/>
    <property type="match status" value="1"/>
</dbReference>
<dbReference type="CDD" id="cd00303">
    <property type="entry name" value="retropepsin_like"/>
    <property type="match status" value="1"/>
</dbReference>
<evidence type="ECO:0000313" key="2">
    <source>
        <dbReference type="EMBL" id="KAI5445373.1"/>
    </source>
</evidence>
<dbReference type="SUPFAM" id="SSF50630">
    <property type="entry name" value="Acid proteases"/>
    <property type="match status" value="1"/>
</dbReference>
<evidence type="ECO:0000313" key="3">
    <source>
        <dbReference type="Proteomes" id="UP001058974"/>
    </source>
</evidence>
<protein>
    <submittedName>
        <fullName evidence="2">Uncharacterized protein</fullName>
    </submittedName>
</protein>
<comment type="caution">
    <text evidence="2">The sequence shown here is derived from an EMBL/GenBank/DDBJ whole genome shotgun (WGS) entry which is preliminary data.</text>
</comment>
<dbReference type="Proteomes" id="UP001058974">
    <property type="component" value="Chromosome 1"/>
</dbReference>
<dbReference type="GO" id="GO:0006508">
    <property type="term" value="P:proteolysis"/>
    <property type="evidence" value="ECO:0007669"/>
    <property type="project" value="InterPro"/>
</dbReference>
<evidence type="ECO:0000256" key="1">
    <source>
        <dbReference type="SAM" id="MobiDB-lite"/>
    </source>
</evidence>
<sequence>MPQHGGHRVNNVEEGEAEDLVDNVDDVQTSLSVVKGRLLKGGVYPGCDEGCLDCIEADNGCDQLRAGIQKWIDEGCLQFSRAAKNNGSVSTVTIYFKPSEGREQGVVNAPAASGTPVTIPTPVTINAPTTVVASGRRPVENSRVVPWRYDNAYRSNRRADNQVRPASQAPVTISAPVRTPVVASPVVDNVGGPGGFTRSGRLFAPQPLRDANAEASAKAKGKQVVVDEEPAQKEAEGSFEKDVEEFMKIIKKSDYKIVDQLNQTPSKISILSLLLCSEAHRDALLKMLNMAYVPQEISVNQLEGVLANVSTRHGVGFTDLDLTPEGRNHNKALHITMECKGAVLSHVLVDTGSSLNVLPKQILKKIDVKGVVLTPSDLIVRAFDGSKRSVFGEVTLPVKIGPEVFNIIFYVMDIQPAYSCLLGASVDTRSWGSLVDSPPKAQAFETVALEKVAYAEQRKPGASIASYKQAKEVVDSGRAEGWGKMVDLPVKEDKFGIGYKPLQTEQNVGPSTFTSAGLMNHGDVFTTDGEDIDSDCDVDVWVRPCAPGESINNWTAEEVVQVTLRTE</sequence>
<dbReference type="PANTHER" id="PTHR32108:SF9">
    <property type="entry name" value="REVERSE TRANSCRIPTASE RNASE H-LIKE DOMAIN-CONTAINING PROTEIN"/>
    <property type="match status" value="1"/>
</dbReference>
<gene>
    <name evidence="2" type="ORF">KIW84_013562</name>
</gene>
<organism evidence="2 3">
    <name type="scientific">Pisum sativum</name>
    <name type="common">Garden pea</name>
    <name type="synonym">Lathyrus oleraceus</name>
    <dbReference type="NCBI Taxonomy" id="3888"/>
    <lineage>
        <taxon>Eukaryota</taxon>
        <taxon>Viridiplantae</taxon>
        <taxon>Streptophyta</taxon>
        <taxon>Embryophyta</taxon>
        <taxon>Tracheophyta</taxon>
        <taxon>Spermatophyta</taxon>
        <taxon>Magnoliopsida</taxon>
        <taxon>eudicotyledons</taxon>
        <taxon>Gunneridae</taxon>
        <taxon>Pentapetalae</taxon>
        <taxon>rosids</taxon>
        <taxon>fabids</taxon>
        <taxon>Fabales</taxon>
        <taxon>Fabaceae</taxon>
        <taxon>Papilionoideae</taxon>
        <taxon>50 kb inversion clade</taxon>
        <taxon>NPAAA clade</taxon>
        <taxon>Hologalegina</taxon>
        <taxon>IRL clade</taxon>
        <taxon>Fabeae</taxon>
        <taxon>Lathyrus</taxon>
    </lineage>
</organism>
<keyword evidence="3" id="KW-1185">Reference proteome</keyword>
<feature type="region of interest" description="Disordered" evidence="1">
    <location>
        <begin position="1"/>
        <end position="20"/>
    </location>
</feature>
<dbReference type="InterPro" id="IPR021109">
    <property type="entry name" value="Peptidase_aspartic_dom_sf"/>
</dbReference>